<reference evidence="1 2" key="1">
    <citation type="submission" date="2019-09" db="EMBL/GenBank/DDBJ databases">
        <title>A chromosome-level genome assembly of the Chinese tupelo Nyssa sinensis.</title>
        <authorList>
            <person name="Yang X."/>
            <person name="Kang M."/>
            <person name="Yang Y."/>
            <person name="Xiong H."/>
            <person name="Wang M."/>
            <person name="Zhang Z."/>
            <person name="Wang Z."/>
            <person name="Wu H."/>
            <person name="Ma T."/>
            <person name="Liu J."/>
            <person name="Xi Z."/>
        </authorList>
    </citation>
    <scope>NUCLEOTIDE SEQUENCE [LARGE SCALE GENOMIC DNA]</scope>
    <source>
        <strain evidence="1">J267</strain>
        <tissue evidence="1">Leaf</tissue>
    </source>
</reference>
<dbReference type="Proteomes" id="UP000325577">
    <property type="component" value="Linkage Group LG18"/>
</dbReference>
<dbReference type="AlphaFoldDB" id="A0A5J5AXE7"/>
<name>A0A5J5AXE7_9ASTE</name>
<keyword evidence="2" id="KW-1185">Reference proteome</keyword>
<accession>A0A5J5AXE7</accession>
<sequence>MEVLAEAGGLVTAPEVSANLPSTSPLLLQSSSSSFKTLVVFSLSSRPIDRDTRACNTVVELSLWLFALVYTCNCD</sequence>
<evidence type="ECO:0000313" key="1">
    <source>
        <dbReference type="EMBL" id="KAA8533631.1"/>
    </source>
</evidence>
<dbReference type="EMBL" id="CM018041">
    <property type="protein sequence ID" value="KAA8533631.1"/>
    <property type="molecule type" value="Genomic_DNA"/>
</dbReference>
<organism evidence="1 2">
    <name type="scientific">Nyssa sinensis</name>
    <dbReference type="NCBI Taxonomy" id="561372"/>
    <lineage>
        <taxon>Eukaryota</taxon>
        <taxon>Viridiplantae</taxon>
        <taxon>Streptophyta</taxon>
        <taxon>Embryophyta</taxon>
        <taxon>Tracheophyta</taxon>
        <taxon>Spermatophyta</taxon>
        <taxon>Magnoliopsida</taxon>
        <taxon>eudicotyledons</taxon>
        <taxon>Gunneridae</taxon>
        <taxon>Pentapetalae</taxon>
        <taxon>asterids</taxon>
        <taxon>Cornales</taxon>
        <taxon>Nyssaceae</taxon>
        <taxon>Nyssa</taxon>
    </lineage>
</organism>
<proteinExistence type="predicted"/>
<protein>
    <submittedName>
        <fullName evidence="1">Uncharacterized protein</fullName>
    </submittedName>
</protein>
<evidence type="ECO:0000313" key="2">
    <source>
        <dbReference type="Proteomes" id="UP000325577"/>
    </source>
</evidence>
<gene>
    <name evidence="1" type="ORF">F0562_030935</name>
</gene>